<evidence type="ECO:0000313" key="2">
    <source>
        <dbReference type="EMBL" id="GFR84502.1"/>
    </source>
</evidence>
<name>A0AAV4GFM8_9GAST</name>
<dbReference type="EMBL" id="BMAT01001390">
    <property type="protein sequence ID" value="GFR84502.1"/>
    <property type="molecule type" value="Genomic_DNA"/>
</dbReference>
<evidence type="ECO:0000313" key="3">
    <source>
        <dbReference type="Proteomes" id="UP000762676"/>
    </source>
</evidence>
<protein>
    <submittedName>
        <fullName evidence="2">Ribosome-recycling factor</fullName>
    </submittedName>
</protein>
<feature type="region of interest" description="Disordered" evidence="1">
    <location>
        <begin position="88"/>
        <end position="108"/>
    </location>
</feature>
<dbReference type="Proteomes" id="UP000762676">
    <property type="component" value="Unassembled WGS sequence"/>
</dbReference>
<proteinExistence type="predicted"/>
<reference evidence="2 3" key="1">
    <citation type="journal article" date="2021" name="Elife">
        <title>Chloroplast acquisition without the gene transfer in kleptoplastic sea slugs, Plakobranchus ocellatus.</title>
        <authorList>
            <person name="Maeda T."/>
            <person name="Takahashi S."/>
            <person name="Yoshida T."/>
            <person name="Shimamura S."/>
            <person name="Takaki Y."/>
            <person name="Nagai Y."/>
            <person name="Toyoda A."/>
            <person name="Suzuki Y."/>
            <person name="Arimoto A."/>
            <person name="Ishii H."/>
            <person name="Satoh N."/>
            <person name="Nishiyama T."/>
            <person name="Hasebe M."/>
            <person name="Maruyama T."/>
            <person name="Minagawa J."/>
            <person name="Obokata J."/>
            <person name="Shigenobu S."/>
        </authorList>
    </citation>
    <scope>NUCLEOTIDE SEQUENCE [LARGE SCALE GENOMIC DNA]</scope>
</reference>
<accession>A0AAV4GFM8</accession>
<gene>
    <name evidence="2" type="ORF">ElyMa_000673000</name>
</gene>
<comment type="caution">
    <text evidence="2">The sequence shown here is derived from an EMBL/GenBank/DDBJ whole genome shotgun (WGS) entry which is preliminary data.</text>
</comment>
<organism evidence="2 3">
    <name type="scientific">Elysia marginata</name>
    <dbReference type="NCBI Taxonomy" id="1093978"/>
    <lineage>
        <taxon>Eukaryota</taxon>
        <taxon>Metazoa</taxon>
        <taxon>Spiralia</taxon>
        <taxon>Lophotrochozoa</taxon>
        <taxon>Mollusca</taxon>
        <taxon>Gastropoda</taxon>
        <taxon>Heterobranchia</taxon>
        <taxon>Euthyneura</taxon>
        <taxon>Panpulmonata</taxon>
        <taxon>Sacoglossa</taxon>
        <taxon>Placobranchoidea</taxon>
        <taxon>Plakobranchidae</taxon>
        <taxon>Elysia</taxon>
    </lineage>
</organism>
<sequence>MYEAGKLAQVLSEINRHNLHVLSETGKTTLGKKRRNIKKWISQEEWPKIEERNNIRKKILATKSGRLKQQQTYREADRAVKQLVKRDKEKHLEDMSAREKEAAHKGDQRTLYKITQQVCGKLRNNIEAPI</sequence>
<dbReference type="AlphaFoldDB" id="A0AAV4GFM8"/>
<keyword evidence="3" id="KW-1185">Reference proteome</keyword>
<evidence type="ECO:0000256" key="1">
    <source>
        <dbReference type="SAM" id="MobiDB-lite"/>
    </source>
</evidence>